<dbReference type="SMART" id="SM00347">
    <property type="entry name" value="HTH_MARR"/>
    <property type="match status" value="1"/>
</dbReference>
<evidence type="ECO:0000256" key="3">
    <source>
        <dbReference type="ARBA" id="ARBA00023163"/>
    </source>
</evidence>
<proteinExistence type="predicted"/>
<feature type="domain" description="HTH marR-type" evidence="4">
    <location>
        <begin position="8"/>
        <end position="132"/>
    </location>
</feature>
<reference evidence="5" key="2">
    <citation type="submission" date="2022-06" db="EMBL/GenBank/DDBJ databases">
        <authorList>
            <person name="Park Y.-J."/>
        </authorList>
    </citation>
    <scope>NUCLEOTIDE SEQUENCE</scope>
    <source>
        <strain evidence="5">TY</strain>
    </source>
</reference>
<evidence type="ECO:0000256" key="2">
    <source>
        <dbReference type="ARBA" id="ARBA00023125"/>
    </source>
</evidence>
<dbReference type="Proteomes" id="UP001055732">
    <property type="component" value="Chromosome"/>
</dbReference>
<dbReference type="SUPFAM" id="SSF46785">
    <property type="entry name" value="Winged helix' DNA-binding domain"/>
    <property type="match status" value="1"/>
</dbReference>
<dbReference type="InterPro" id="IPR000835">
    <property type="entry name" value="HTH_MarR-typ"/>
</dbReference>
<dbReference type="PANTHER" id="PTHR42756">
    <property type="entry name" value="TRANSCRIPTIONAL REGULATOR, MARR"/>
    <property type="match status" value="1"/>
</dbReference>
<dbReference type="AlphaFoldDB" id="A0A9E7SMA3"/>
<keyword evidence="3" id="KW-0804">Transcription</keyword>
<protein>
    <submittedName>
        <fullName evidence="5">MarR family transcriptional regulator</fullName>
    </submittedName>
</protein>
<dbReference type="RefSeq" id="WP_253303835.1">
    <property type="nucleotide sequence ID" value="NZ_CP099582.1"/>
</dbReference>
<dbReference type="KEGG" id="tagg:NF865_05760"/>
<dbReference type="Gene3D" id="1.10.10.10">
    <property type="entry name" value="Winged helix-like DNA-binding domain superfamily/Winged helix DNA-binding domain"/>
    <property type="match status" value="1"/>
</dbReference>
<gene>
    <name evidence="5" type="ORF">NF865_05760</name>
</gene>
<dbReference type="Pfam" id="PF12802">
    <property type="entry name" value="MarR_2"/>
    <property type="match status" value="1"/>
</dbReference>
<dbReference type="GO" id="GO:0003700">
    <property type="term" value="F:DNA-binding transcription factor activity"/>
    <property type="evidence" value="ECO:0007669"/>
    <property type="project" value="InterPro"/>
</dbReference>
<organism evidence="5 6">
    <name type="scientific">Thermococcus aggregans</name>
    <dbReference type="NCBI Taxonomy" id="110163"/>
    <lineage>
        <taxon>Archaea</taxon>
        <taxon>Methanobacteriati</taxon>
        <taxon>Methanobacteriota</taxon>
        <taxon>Thermococci</taxon>
        <taxon>Thermococcales</taxon>
        <taxon>Thermococcaceae</taxon>
        <taxon>Thermococcus</taxon>
    </lineage>
</organism>
<dbReference type="PROSITE" id="PS50995">
    <property type="entry name" value="HTH_MARR_2"/>
    <property type="match status" value="1"/>
</dbReference>
<dbReference type="PANTHER" id="PTHR42756:SF1">
    <property type="entry name" value="TRANSCRIPTIONAL REPRESSOR OF EMRAB OPERON"/>
    <property type="match status" value="1"/>
</dbReference>
<name>A0A9E7SMA3_THEAG</name>
<dbReference type="GO" id="GO:0003677">
    <property type="term" value="F:DNA binding"/>
    <property type="evidence" value="ECO:0007669"/>
    <property type="project" value="UniProtKB-KW"/>
</dbReference>
<dbReference type="InterPro" id="IPR036390">
    <property type="entry name" value="WH_DNA-bd_sf"/>
</dbReference>
<evidence type="ECO:0000259" key="4">
    <source>
        <dbReference type="PROSITE" id="PS50995"/>
    </source>
</evidence>
<keyword evidence="2" id="KW-0238">DNA-binding</keyword>
<evidence type="ECO:0000313" key="6">
    <source>
        <dbReference type="Proteomes" id="UP001055732"/>
    </source>
</evidence>
<accession>A0A9E7SMA3</accession>
<dbReference type="InterPro" id="IPR011991">
    <property type="entry name" value="ArsR-like_HTH"/>
</dbReference>
<dbReference type="InterPro" id="IPR036388">
    <property type="entry name" value="WH-like_DNA-bd_sf"/>
</dbReference>
<evidence type="ECO:0000256" key="1">
    <source>
        <dbReference type="ARBA" id="ARBA00023015"/>
    </source>
</evidence>
<keyword evidence="1" id="KW-0805">Transcription regulation</keyword>
<dbReference type="CDD" id="cd00090">
    <property type="entry name" value="HTH_ARSR"/>
    <property type="match status" value="1"/>
</dbReference>
<dbReference type="EMBL" id="CP099582">
    <property type="protein sequence ID" value="USS39878.1"/>
    <property type="molecule type" value="Genomic_DNA"/>
</dbReference>
<evidence type="ECO:0000313" key="5">
    <source>
        <dbReference type="EMBL" id="USS39878.1"/>
    </source>
</evidence>
<reference evidence="5" key="1">
    <citation type="journal article" date="1998" name="Int. J. Syst. Bacteriol. 48 Pt">
        <title>Thermococcus guaymasensis sp. nov. and Thermococcus aggregans sp. nov., two novel thermophilic archaea isolated from the Guaymas Basin hydrothermal vent site.</title>
        <authorList>
            <person name="Canganella F."/>
            <person name="Jones W.J."/>
            <person name="Gambacorta A."/>
            <person name="Antranikian G."/>
        </authorList>
    </citation>
    <scope>NUCLEOTIDE SEQUENCE</scope>
    <source>
        <strain evidence="5">TY</strain>
    </source>
</reference>
<sequence>MPAKSEKACDLISELYWAMRKAFEERLEELGVTFLEFKALVHLKSAKTQKDLLKEMNVSKSTASKVLSSLERKRIVKRERMGKAYTVELTDKGFEVLKAIEKAGKELEEKMFSQMTGKEKSEFLFLLKKAINGLEGGK</sequence>
<keyword evidence="6" id="KW-1185">Reference proteome</keyword>